<feature type="domain" description="HTH lacI-type" evidence="4">
    <location>
        <begin position="5"/>
        <end position="55"/>
    </location>
</feature>
<dbReference type="SUPFAM" id="SSF47413">
    <property type="entry name" value="lambda repressor-like DNA-binding domains"/>
    <property type="match status" value="1"/>
</dbReference>
<name>A0A2W5N5L1_RHOSU</name>
<dbReference type="GO" id="GO:0003700">
    <property type="term" value="F:DNA-binding transcription factor activity"/>
    <property type="evidence" value="ECO:0007669"/>
    <property type="project" value="TreeGrafter"/>
</dbReference>
<accession>A0A2W5N5L1</accession>
<dbReference type="PROSITE" id="PS50943">
    <property type="entry name" value="HTH_CROC1"/>
    <property type="match status" value="1"/>
</dbReference>
<evidence type="ECO:0000313" key="7">
    <source>
        <dbReference type="Proteomes" id="UP000249185"/>
    </source>
</evidence>
<sequence length="343" mass="37429">MARRPTMKDVAREAGLSVTTVDRALNGRSVVSEATLKAIAEAAERVGYHARGLIARRITDRVPEVRLGFVLVKPKHEFYQGFAREIGAAVARRRDVRGRATVVFAQSQSPEEFSELLRGFRGRVDAVAAVAVNHQKMTQVAWELREAGVPVFSLLNDFAQGVRQGYVGLNNLKMGRLAAWMFTRALPDPGKLGIIVGGNRWHGHDLRETGFRSFVRETAPAFAVLEPAVNLEAREVTYETTLDLLRRHPDLRGICVAGGGMEGAIAALREMRPPGKVALIVNELTEVSRAALLDGYVMMVIATPLPDLCRDLVGMMIAAAGAPGQGPAAQHFLEPRIVLPEML</sequence>
<dbReference type="CDD" id="cd01392">
    <property type="entry name" value="HTH_LacI"/>
    <property type="match status" value="1"/>
</dbReference>
<dbReference type="Pfam" id="PF00356">
    <property type="entry name" value="LacI"/>
    <property type="match status" value="1"/>
</dbReference>
<feature type="domain" description="HTH cro/C1-type" evidence="5">
    <location>
        <begin position="6"/>
        <end position="42"/>
    </location>
</feature>
<evidence type="ECO:0000313" key="6">
    <source>
        <dbReference type="EMBL" id="PZQ48424.1"/>
    </source>
</evidence>
<gene>
    <name evidence="6" type="ORF">DI556_14890</name>
</gene>
<dbReference type="CDD" id="cd06307">
    <property type="entry name" value="PBP1_sugar_binding"/>
    <property type="match status" value="1"/>
</dbReference>
<evidence type="ECO:0000259" key="4">
    <source>
        <dbReference type="PROSITE" id="PS50932"/>
    </source>
</evidence>
<dbReference type="AlphaFoldDB" id="A0A2W5N5L1"/>
<reference evidence="6 7" key="1">
    <citation type="submission" date="2017-08" db="EMBL/GenBank/DDBJ databases">
        <title>Infants hospitalized years apart are colonized by the same room-sourced microbial strains.</title>
        <authorList>
            <person name="Brooks B."/>
            <person name="Olm M.R."/>
            <person name="Firek B.A."/>
            <person name="Baker R."/>
            <person name="Thomas B.C."/>
            <person name="Morowitz M.J."/>
            <person name="Banfield J.F."/>
        </authorList>
    </citation>
    <scope>NUCLEOTIDE SEQUENCE [LARGE SCALE GENOMIC DNA]</scope>
    <source>
        <strain evidence="6">S2_005_002_R2_34</strain>
    </source>
</reference>
<keyword evidence="2" id="KW-0238">DNA-binding</keyword>
<dbReference type="PANTHER" id="PTHR30146">
    <property type="entry name" value="LACI-RELATED TRANSCRIPTIONAL REPRESSOR"/>
    <property type="match status" value="1"/>
</dbReference>
<evidence type="ECO:0000256" key="1">
    <source>
        <dbReference type="ARBA" id="ARBA00023015"/>
    </source>
</evidence>
<dbReference type="Pfam" id="PF13407">
    <property type="entry name" value="Peripla_BP_4"/>
    <property type="match status" value="1"/>
</dbReference>
<dbReference type="InterPro" id="IPR028082">
    <property type="entry name" value="Peripla_BP_I"/>
</dbReference>
<dbReference type="EMBL" id="QFPW01000012">
    <property type="protein sequence ID" value="PZQ48424.1"/>
    <property type="molecule type" value="Genomic_DNA"/>
</dbReference>
<dbReference type="Gene3D" id="3.40.50.2300">
    <property type="match status" value="2"/>
</dbReference>
<organism evidence="6 7">
    <name type="scientific">Rhodovulum sulfidophilum</name>
    <name type="common">Rhodobacter sulfidophilus</name>
    <dbReference type="NCBI Taxonomy" id="35806"/>
    <lineage>
        <taxon>Bacteria</taxon>
        <taxon>Pseudomonadati</taxon>
        <taxon>Pseudomonadota</taxon>
        <taxon>Alphaproteobacteria</taxon>
        <taxon>Rhodobacterales</taxon>
        <taxon>Paracoccaceae</taxon>
        <taxon>Rhodovulum</taxon>
    </lineage>
</organism>
<dbReference type="SMART" id="SM00354">
    <property type="entry name" value="HTH_LACI"/>
    <property type="match status" value="1"/>
</dbReference>
<keyword evidence="3" id="KW-0804">Transcription</keyword>
<evidence type="ECO:0000259" key="5">
    <source>
        <dbReference type="PROSITE" id="PS50943"/>
    </source>
</evidence>
<dbReference type="PROSITE" id="PS50932">
    <property type="entry name" value="HTH_LACI_2"/>
    <property type="match status" value="1"/>
</dbReference>
<dbReference type="PANTHER" id="PTHR30146:SF152">
    <property type="entry name" value="TRANSCRIPTIONAL REGULATORY PROTEIN"/>
    <property type="match status" value="1"/>
</dbReference>
<evidence type="ECO:0000256" key="2">
    <source>
        <dbReference type="ARBA" id="ARBA00023125"/>
    </source>
</evidence>
<dbReference type="InterPro" id="IPR010982">
    <property type="entry name" value="Lambda_DNA-bd_dom_sf"/>
</dbReference>
<dbReference type="InterPro" id="IPR000843">
    <property type="entry name" value="HTH_LacI"/>
</dbReference>
<dbReference type="SUPFAM" id="SSF53822">
    <property type="entry name" value="Periplasmic binding protein-like I"/>
    <property type="match status" value="1"/>
</dbReference>
<protein>
    <submittedName>
        <fullName evidence="6">LacI family transcriptional regulator</fullName>
    </submittedName>
</protein>
<dbReference type="GO" id="GO:0000976">
    <property type="term" value="F:transcription cis-regulatory region binding"/>
    <property type="evidence" value="ECO:0007669"/>
    <property type="project" value="TreeGrafter"/>
</dbReference>
<evidence type="ECO:0000256" key="3">
    <source>
        <dbReference type="ARBA" id="ARBA00023163"/>
    </source>
</evidence>
<dbReference type="Gene3D" id="1.10.260.40">
    <property type="entry name" value="lambda repressor-like DNA-binding domains"/>
    <property type="match status" value="1"/>
</dbReference>
<dbReference type="InterPro" id="IPR001387">
    <property type="entry name" value="Cro/C1-type_HTH"/>
</dbReference>
<dbReference type="Proteomes" id="UP000249185">
    <property type="component" value="Unassembled WGS sequence"/>
</dbReference>
<proteinExistence type="predicted"/>
<comment type="caution">
    <text evidence="6">The sequence shown here is derived from an EMBL/GenBank/DDBJ whole genome shotgun (WGS) entry which is preliminary data.</text>
</comment>
<keyword evidence="1" id="KW-0805">Transcription regulation</keyword>
<dbReference type="InterPro" id="IPR025997">
    <property type="entry name" value="SBP_2_dom"/>
</dbReference>